<dbReference type="AlphaFoldDB" id="A0A5D4KGT6"/>
<evidence type="ECO:0000256" key="1">
    <source>
        <dbReference type="SAM" id="Coils"/>
    </source>
</evidence>
<protein>
    <submittedName>
        <fullName evidence="3">Uncharacterized protein</fullName>
    </submittedName>
</protein>
<organism evidence="3 4">
    <name type="scientific">Rossellomorea vietnamensis</name>
    <dbReference type="NCBI Taxonomy" id="218284"/>
    <lineage>
        <taxon>Bacteria</taxon>
        <taxon>Bacillati</taxon>
        <taxon>Bacillota</taxon>
        <taxon>Bacilli</taxon>
        <taxon>Bacillales</taxon>
        <taxon>Bacillaceae</taxon>
        <taxon>Rossellomorea</taxon>
    </lineage>
</organism>
<evidence type="ECO:0000313" key="3">
    <source>
        <dbReference type="EMBL" id="TYR75473.1"/>
    </source>
</evidence>
<reference evidence="3 4" key="1">
    <citation type="submission" date="2019-08" db="EMBL/GenBank/DDBJ databases">
        <title>Bacillus genomes from the desert of Cuatro Cienegas, Coahuila.</title>
        <authorList>
            <person name="Olmedo-Alvarez G."/>
        </authorList>
    </citation>
    <scope>NUCLEOTIDE SEQUENCE [LARGE SCALE GENOMIC DNA]</scope>
    <source>
        <strain evidence="3 4">CH40_1T</strain>
    </source>
</reference>
<sequence>MENLIFLVIAGLVSMLFNRVKRDPSDQDPRSPRPQRPESDAGPVWEEAANDLETVLDKGVETIQTQGKNKFLEKQEEARKRISDLKSQEQVYNQRAESVQVKIRKSSPRKKAARVNLRNLGSDDLVKGIVLSEVLGPPRAKKRNWRG</sequence>
<feature type="compositionally biased region" description="Basic and acidic residues" evidence="2">
    <location>
        <begin position="22"/>
        <end position="39"/>
    </location>
</feature>
<accession>A0A5D4KGT6</accession>
<gene>
    <name evidence="3" type="ORF">FZC79_09860</name>
</gene>
<feature type="region of interest" description="Disordered" evidence="2">
    <location>
        <begin position="22"/>
        <end position="44"/>
    </location>
</feature>
<proteinExistence type="predicted"/>
<evidence type="ECO:0000256" key="2">
    <source>
        <dbReference type="SAM" id="MobiDB-lite"/>
    </source>
</evidence>
<dbReference type="Proteomes" id="UP000323317">
    <property type="component" value="Unassembled WGS sequence"/>
</dbReference>
<evidence type="ECO:0000313" key="4">
    <source>
        <dbReference type="Proteomes" id="UP000323317"/>
    </source>
</evidence>
<keyword evidence="1" id="KW-0175">Coiled coil</keyword>
<dbReference type="EMBL" id="VTEH01000006">
    <property type="protein sequence ID" value="TYR75473.1"/>
    <property type="molecule type" value="Genomic_DNA"/>
</dbReference>
<comment type="caution">
    <text evidence="3">The sequence shown here is derived from an EMBL/GenBank/DDBJ whole genome shotgun (WGS) entry which is preliminary data.</text>
</comment>
<name>A0A5D4KGT6_9BACI</name>
<dbReference type="RefSeq" id="WP_148946652.1">
    <property type="nucleotide sequence ID" value="NZ_VTEH01000006.1"/>
</dbReference>
<feature type="coiled-coil region" evidence="1">
    <location>
        <begin position="68"/>
        <end position="95"/>
    </location>
</feature>